<evidence type="ECO:0000313" key="2">
    <source>
        <dbReference type="EMBL" id="WBM36415.1"/>
    </source>
</evidence>
<gene>
    <name evidence="2" type="ORF">M2J83_11340</name>
</gene>
<dbReference type="RefSeq" id="WP_270115661.1">
    <property type="nucleotide sequence ID" value="NZ_CP096916.1"/>
</dbReference>
<sequence length="104" mass="11565">MSMSPSDLFLLRQGLVDAGMKQEVAEKVAIAMEGAMALTLDQVLEKWTAKVEHDIAALRTELKHDIEVTRKDIEVTKRDMTIRLGLMLAGFAGLILSGMKMFML</sequence>
<keyword evidence="1" id="KW-0812">Transmembrane</keyword>
<protein>
    <recommendedName>
        <fullName evidence="4">DUF1640 domain-containing protein</fullName>
    </recommendedName>
</protein>
<feature type="transmembrane region" description="Helical" evidence="1">
    <location>
        <begin position="80"/>
        <end position="99"/>
    </location>
</feature>
<evidence type="ECO:0000256" key="1">
    <source>
        <dbReference type="SAM" id="Phobius"/>
    </source>
</evidence>
<keyword evidence="1" id="KW-1133">Transmembrane helix</keyword>
<accession>A0ABY7MZN3</accession>
<organism evidence="2 3">
    <name type="scientific">Alcaligenes faecalis</name>
    <dbReference type="NCBI Taxonomy" id="511"/>
    <lineage>
        <taxon>Bacteria</taxon>
        <taxon>Pseudomonadati</taxon>
        <taxon>Pseudomonadota</taxon>
        <taxon>Betaproteobacteria</taxon>
        <taxon>Burkholderiales</taxon>
        <taxon>Alcaligenaceae</taxon>
        <taxon>Alcaligenes</taxon>
    </lineage>
</organism>
<evidence type="ECO:0008006" key="4">
    <source>
        <dbReference type="Google" id="ProtNLM"/>
    </source>
</evidence>
<reference evidence="2 3" key="1">
    <citation type="submission" date="2022-05" db="EMBL/GenBank/DDBJ databases">
        <title>Complete sequence of strain NY11312.</title>
        <authorList>
            <person name="Zhou D."/>
        </authorList>
    </citation>
    <scope>NUCLEOTIDE SEQUENCE [LARGE SCALE GENOMIC DNA]</scope>
    <source>
        <strain evidence="2 3">NY11312</strain>
    </source>
</reference>
<dbReference type="EMBL" id="CP096916">
    <property type="protein sequence ID" value="WBM36415.1"/>
    <property type="molecule type" value="Genomic_DNA"/>
</dbReference>
<name>A0ABY7MZN3_ALCFA</name>
<proteinExistence type="predicted"/>
<keyword evidence="3" id="KW-1185">Reference proteome</keyword>
<keyword evidence="1" id="KW-0472">Membrane</keyword>
<dbReference type="Proteomes" id="UP001211866">
    <property type="component" value="Chromosome"/>
</dbReference>
<evidence type="ECO:0000313" key="3">
    <source>
        <dbReference type="Proteomes" id="UP001211866"/>
    </source>
</evidence>